<proteinExistence type="predicted"/>
<comment type="caution">
    <text evidence="1">The sequence shown here is derived from an EMBL/GenBank/DDBJ whole genome shotgun (WGS) entry which is preliminary data.</text>
</comment>
<evidence type="ECO:0000313" key="1">
    <source>
        <dbReference type="EMBL" id="MFD1342870.1"/>
    </source>
</evidence>
<dbReference type="EMBL" id="JBHTMU010000016">
    <property type="protein sequence ID" value="MFD1342870.1"/>
    <property type="molecule type" value="Genomic_DNA"/>
</dbReference>
<gene>
    <name evidence="1" type="ORF">ACFQ4E_10600</name>
</gene>
<keyword evidence="2" id="KW-1185">Reference proteome</keyword>
<evidence type="ECO:0000313" key="2">
    <source>
        <dbReference type="Proteomes" id="UP001597135"/>
    </source>
</evidence>
<reference evidence="2" key="1">
    <citation type="journal article" date="2019" name="Int. J. Syst. Evol. Microbiol.">
        <title>The Global Catalogue of Microorganisms (GCM) 10K type strain sequencing project: providing services to taxonomists for standard genome sequencing and annotation.</title>
        <authorList>
            <consortium name="The Broad Institute Genomics Platform"/>
            <consortium name="The Broad Institute Genome Sequencing Center for Infectious Disease"/>
            <person name="Wu L."/>
            <person name="Ma J."/>
        </authorList>
    </citation>
    <scope>NUCLEOTIDE SEQUENCE [LARGE SCALE GENOMIC DNA]</scope>
    <source>
        <strain evidence="2">CCUG 62953</strain>
    </source>
</reference>
<name>A0ABW3ZII3_9RHOB</name>
<evidence type="ECO:0008006" key="3">
    <source>
        <dbReference type="Google" id="ProtNLM"/>
    </source>
</evidence>
<dbReference type="Proteomes" id="UP001597135">
    <property type="component" value="Unassembled WGS sequence"/>
</dbReference>
<dbReference type="RefSeq" id="WP_386803321.1">
    <property type="nucleotide sequence ID" value="NZ_JBHTMU010000016.1"/>
</dbReference>
<sequence length="142" mass="16392">MDPKQAIARLNAQFVYRPDPEMIGPWKIMRPEGGFLRGDCEDYALTLAFELAGRSRLRFWWHLLTLRSVIWATRSARRGVPHAALWHRAEGLSLKGRWADNITGEWRERTPHTRLIPIPAPLVALFMLLGALGRHWRAPFTS</sequence>
<protein>
    <recommendedName>
        <fullName evidence="3">Transglutaminase-like domain-containing protein</fullName>
    </recommendedName>
</protein>
<accession>A0ABW3ZII3</accession>
<organism evidence="1 2">
    <name type="scientific">Litorisediminicola beolgyonensis</name>
    <dbReference type="NCBI Taxonomy" id="1173614"/>
    <lineage>
        <taxon>Bacteria</taxon>
        <taxon>Pseudomonadati</taxon>
        <taxon>Pseudomonadota</taxon>
        <taxon>Alphaproteobacteria</taxon>
        <taxon>Rhodobacterales</taxon>
        <taxon>Paracoccaceae</taxon>
        <taxon>Litorisediminicola</taxon>
    </lineage>
</organism>